<evidence type="ECO:0000256" key="5">
    <source>
        <dbReference type="ARBA" id="ARBA00022989"/>
    </source>
</evidence>
<dbReference type="SUPFAM" id="SSF103473">
    <property type="entry name" value="MFS general substrate transporter"/>
    <property type="match status" value="1"/>
</dbReference>
<sequence length="537" mass="60470">MLVGSKPAGSSSFYKEVPGWLSDLSIFILLLSQSFVSGVSAYSISEVTSFLGSSSELIHMAFYASSIGLAAVLPLFYRIRKYMRRKRMWLCGLMLELILCLAAAHLSSAGELVAVSFLLGAAKCICLIDGIGILMARFNPGNSRGLFYGLYYSISYTGSQVAGYFAAISVLDYDWSYTYYIAIPGIIISMVIVGFLMHHYRAHRKVPIYQFDWLGMILFLMLAFCVCFIAIFGQRLDWWDAKEIRTASLIAGGSLIMFILKMLSTRRPYLNLSTLSKFPHTITGFVLMFLLYFVYNSSSVFSGFVQSVMGYDYRNVAALNLWMLPGFLIAIPMAGYLLHHHYRSRVVLAMAFLLFAGYYWMTYFLFYPEGAIHYFIIPQILKAAAYGMAITTLSYYASTNVEKNYNGDRAFLSVAVRYVFAAPVSASWFSRLVLVHTTKHFTAMTASVTADRLAGPEYIEGVSRKFMQFGYDADHARQVGSLLLHHKILKEATMLSARDIYLWLGVTAILVMLIILLIKKLDIHYLKNKNSYALLDA</sequence>
<feature type="transmembrane region" description="Helical" evidence="7">
    <location>
        <begin position="57"/>
        <end position="77"/>
    </location>
</feature>
<feature type="transmembrane region" description="Helical" evidence="7">
    <location>
        <begin position="148"/>
        <end position="171"/>
    </location>
</feature>
<keyword evidence="5 7" id="KW-1133">Transmembrane helix</keyword>
<dbReference type="PANTHER" id="PTHR42718">
    <property type="entry name" value="MAJOR FACILITATOR SUPERFAMILY MULTIDRUG TRANSPORTER MFSC"/>
    <property type="match status" value="1"/>
</dbReference>
<keyword evidence="3" id="KW-1003">Cell membrane</keyword>
<dbReference type="Proteomes" id="UP000199041">
    <property type="component" value="Unassembled WGS sequence"/>
</dbReference>
<dbReference type="RefSeq" id="WP_091394381.1">
    <property type="nucleotide sequence ID" value="NZ_FNQY01000004.1"/>
</dbReference>
<feature type="transmembrane region" description="Helical" evidence="7">
    <location>
        <begin position="500"/>
        <end position="518"/>
    </location>
</feature>
<dbReference type="OrthoDB" id="622032at2"/>
<reference evidence="8 9" key="1">
    <citation type="submission" date="2016-10" db="EMBL/GenBank/DDBJ databases">
        <authorList>
            <person name="de Groot N.N."/>
        </authorList>
    </citation>
    <scope>NUCLEOTIDE SEQUENCE [LARGE SCALE GENOMIC DNA]</scope>
    <source>
        <strain evidence="8 9">Vu-144</strain>
    </source>
</reference>
<organism evidence="8 9">
    <name type="scientific">Arachidicoccus rhizosphaerae</name>
    <dbReference type="NCBI Taxonomy" id="551991"/>
    <lineage>
        <taxon>Bacteria</taxon>
        <taxon>Pseudomonadati</taxon>
        <taxon>Bacteroidota</taxon>
        <taxon>Chitinophagia</taxon>
        <taxon>Chitinophagales</taxon>
        <taxon>Chitinophagaceae</taxon>
        <taxon>Arachidicoccus</taxon>
    </lineage>
</organism>
<comment type="subcellular location">
    <subcellularLocation>
        <location evidence="1">Cell membrane</location>
        <topology evidence="1">Multi-pass membrane protein</topology>
    </subcellularLocation>
</comment>
<name>A0A1H3WWR3_9BACT</name>
<evidence type="ECO:0000313" key="8">
    <source>
        <dbReference type="EMBL" id="SDZ91181.1"/>
    </source>
</evidence>
<dbReference type="GO" id="GO:0022857">
    <property type="term" value="F:transmembrane transporter activity"/>
    <property type="evidence" value="ECO:0007669"/>
    <property type="project" value="InterPro"/>
</dbReference>
<protein>
    <submittedName>
        <fullName evidence="8">MFS transporter, DHA2 family, multidrug resistance protein</fullName>
    </submittedName>
</protein>
<keyword evidence="4 7" id="KW-0812">Transmembrane</keyword>
<dbReference type="Pfam" id="PF07690">
    <property type="entry name" value="MFS_1"/>
    <property type="match status" value="1"/>
</dbReference>
<dbReference type="GO" id="GO:0005886">
    <property type="term" value="C:plasma membrane"/>
    <property type="evidence" value="ECO:0007669"/>
    <property type="project" value="UniProtKB-SubCell"/>
</dbReference>
<feature type="transmembrane region" description="Helical" evidence="7">
    <location>
        <begin position="89"/>
        <end position="106"/>
    </location>
</feature>
<evidence type="ECO:0000256" key="7">
    <source>
        <dbReference type="SAM" id="Phobius"/>
    </source>
</evidence>
<feature type="transmembrane region" description="Helical" evidence="7">
    <location>
        <begin position="315"/>
        <end position="339"/>
    </location>
</feature>
<evidence type="ECO:0000256" key="2">
    <source>
        <dbReference type="ARBA" id="ARBA00022448"/>
    </source>
</evidence>
<proteinExistence type="predicted"/>
<feature type="transmembrane region" description="Helical" evidence="7">
    <location>
        <begin position="410"/>
        <end position="429"/>
    </location>
</feature>
<dbReference type="AlphaFoldDB" id="A0A1H3WWR3"/>
<evidence type="ECO:0000256" key="3">
    <source>
        <dbReference type="ARBA" id="ARBA00022475"/>
    </source>
</evidence>
<dbReference type="InterPro" id="IPR036259">
    <property type="entry name" value="MFS_trans_sf"/>
</dbReference>
<feature type="transmembrane region" description="Helical" evidence="7">
    <location>
        <begin position="20"/>
        <end position="45"/>
    </location>
</feature>
<feature type="transmembrane region" description="Helical" evidence="7">
    <location>
        <begin position="177"/>
        <end position="197"/>
    </location>
</feature>
<keyword evidence="6 7" id="KW-0472">Membrane</keyword>
<dbReference type="InterPro" id="IPR011701">
    <property type="entry name" value="MFS"/>
</dbReference>
<dbReference type="Gene3D" id="1.20.1250.20">
    <property type="entry name" value="MFS general substrate transporter like domains"/>
    <property type="match status" value="1"/>
</dbReference>
<evidence type="ECO:0000256" key="1">
    <source>
        <dbReference type="ARBA" id="ARBA00004651"/>
    </source>
</evidence>
<evidence type="ECO:0000256" key="4">
    <source>
        <dbReference type="ARBA" id="ARBA00022692"/>
    </source>
</evidence>
<keyword evidence="9" id="KW-1185">Reference proteome</keyword>
<dbReference type="PANTHER" id="PTHR42718:SF46">
    <property type="entry name" value="BLR6921 PROTEIN"/>
    <property type="match status" value="1"/>
</dbReference>
<feature type="transmembrane region" description="Helical" evidence="7">
    <location>
        <begin position="346"/>
        <end position="366"/>
    </location>
</feature>
<accession>A0A1H3WWR3</accession>
<evidence type="ECO:0000313" key="9">
    <source>
        <dbReference type="Proteomes" id="UP000199041"/>
    </source>
</evidence>
<feature type="transmembrane region" description="Helical" evidence="7">
    <location>
        <begin position="372"/>
        <end position="398"/>
    </location>
</feature>
<gene>
    <name evidence="8" type="ORF">SAMN05192529_10432</name>
</gene>
<feature type="transmembrane region" description="Helical" evidence="7">
    <location>
        <begin position="112"/>
        <end position="136"/>
    </location>
</feature>
<dbReference type="STRING" id="551991.SAMN05192529_10432"/>
<feature type="transmembrane region" description="Helical" evidence="7">
    <location>
        <begin position="244"/>
        <end position="263"/>
    </location>
</feature>
<dbReference type="EMBL" id="FNQY01000004">
    <property type="protein sequence ID" value="SDZ91181.1"/>
    <property type="molecule type" value="Genomic_DNA"/>
</dbReference>
<keyword evidence="2" id="KW-0813">Transport</keyword>
<feature type="transmembrane region" description="Helical" evidence="7">
    <location>
        <begin position="209"/>
        <end position="232"/>
    </location>
</feature>
<evidence type="ECO:0000256" key="6">
    <source>
        <dbReference type="ARBA" id="ARBA00023136"/>
    </source>
</evidence>